<name>A0A0F9KP40_9ZZZZ</name>
<evidence type="ECO:0000313" key="1">
    <source>
        <dbReference type="EMBL" id="KKM23888.1"/>
    </source>
</evidence>
<gene>
    <name evidence="1" type="ORF">LCGC14_1610630</name>
</gene>
<sequence length="1103" mass="125623">GIPADERIENYITHVFEADIKAQLEAKHPLSIQMLKAIDDRGPKTIFNPFLQERLGATTGLIRNPFIAARAYNARALRTFYYQPLLDRLEVYRTFAPPAADRYLKGFAERLTGAPSAIDQEINTSIRNLVQGLNKFGPQGQALAKFFNQGNAAGMAAYNLAGGLYIMWLGFKPTTAIRNLSQQMLAMAEVGPLHFGDALRLRFTKEGKAALKESLVLQSRAGAFIAGLDSEFVSTSTESIKKVALFMFQRADKENVMNAFLSGYSEAKSLFPDADRSLWLARGDEVAADTQFLYTKLNAASWSQNAPGRVGAMLTTWMFNFMELLNKWVQAKPSQVYLKHEAATGQAAPKKNWSQTRQSILMYMLIAGLAFKIQDETKLKATEYVGITSLNTLANLVSGDFPALEIPGALVKVAISSVTGDDRMMQEGLNELNPIGMLSIANQLEAVAEGRKDWVSLFFYQNFGDPQFAELKEKWAKQIDAYNELETSKERTEAREQSFFLDGRLFIIGQTKTLLTEDSRRYVLNQIEEHNLDTDQIPGYEKVFGIDSNDPLNEAQLRIGDLEELVEGEAPVYFTTQNFSTGVNTLVRQQGRFKVTEDGHKLAIQYLEDKDTWQPYFNFDRDTDEGRGAARLYRKQFPSVEASLYFWGEIESFLNPESATLVLEMMDEFNIPPQGIRAFRDDPSKFDDLLTPLFDLKKATFELDTQFDEMANAASELFLPSIPDKDDPEYENGREFARAKLKDDNPEWVADKRRIEALQNDATDEVADAWVDRGRKADEFSAGSPEASLAMADDLDTYRWALDEGLLTDDGGLPDGDPRLEGGRRSAQWNIPVLRLDVKWREQDDLYGSYSDPDSDNFIPADETILVDGEEVDKREQVRALLLAGNEEYRQDRRRREAFQRDIPTDLIENYVDYYEEEAIGFRRERLLVEVEGLAEALELDKPDFVPDAKFDDLREQWTETLATYADVDEDDKAAFMIANKDFHLAKLEMDAYMLGFKPELAPSYVKYYRLLAEGRPDDWLVQESYHEPIWTLMENPDFWNRLKELRRAIDPAWGKELEERFATTPSRKVYALLIGYYDRRGIKARDNYRWELVNNGETGLED</sequence>
<reference evidence="1" key="1">
    <citation type="journal article" date="2015" name="Nature">
        <title>Complex archaea that bridge the gap between prokaryotes and eukaryotes.</title>
        <authorList>
            <person name="Spang A."/>
            <person name="Saw J.H."/>
            <person name="Jorgensen S.L."/>
            <person name="Zaremba-Niedzwiedzka K."/>
            <person name="Martijn J."/>
            <person name="Lind A.E."/>
            <person name="van Eijk R."/>
            <person name="Schleper C."/>
            <person name="Guy L."/>
            <person name="Ettema T.J."/>
        </authorList>
    </citation>
    <scope>NUCLEOTIDE SEQUENCE</scope>
</reference>
<protein>
    <recommendedName>
        <fullName evidence="2">Large polyvalent protein associated domain-containing protein</fullName>
    </recommendedName>
</protein>
<proteinExistence type="predicted"/>
<evidence type="ECO:0008006" key="2">
    <source>
        <dbReference type="Google" id="ProtNLM"/>
    </source>
</evidence>
<dbReference type="AlphaFoldDB" id="A0A0F9KP40"/>
<feature type="non-terminal residue" evidence="1">
    <location>
        <position position="1103"/>
    </location>
</feature>
<comment type="caution">
    <text evidence="1">The sequence shown here is derived from an EMBL/GenBank/DDBJ whole genome shotgun (WGS) entry which is preliminary data.</text>
</comment>
<organism evidence="1">
    <name type="scientific">marine sediment metagenome</name>
    <dbReference type="NCBI Taxonomy" id="412755"/>
    <lineage>
        <taxon>unclassified sequences</taxon>
        <taxon>metagenomes</taxon>
        <taxon>ecological metagenomes</taxon>
    </lineage>
</organism>
<accession>A0A0F9KP40</accession>
<feature type="non-terminal residue" evidence="1">
    <location>
        <position position="1"/>
    </location>
</feature>
<dbReference type="EMBL" id="LAZR01013034">
    <property type="protein sequence ID" value="KKM23888.1"/>
    <property type="molecule type" value="Genomic_DNA"/>
</dbReference>